<evidence type="ECO:0000259" key="14">
    <source>
        <dbReference type="Pfam" id="PF08264"/>
    </source>
</evidence>
<evidence type="ECO:0000313" key="17">
    <source>
        <dbReference type="Proteomes" id="UP000662873"/>
    </source>
</evidence>
<dbReference type="Gene3D" id="1.10.287.380">
    <property type="entry name" value="Valyl-tRNA synthetase, C-terminal domain"/>
    <property type="match status" value="1"/>
</dbReference>
<evidence type="ECO:0000256" key="8">
    <source>
        <dbReference type="ARBA" id="ARBA00023054"/>
    </source>
</evidence>
<dbReference type="SUPFAM" id="SSF52374">
    <property type="entry name" value="Nucleotidylyl transferase"/>
    <property type="match status" value="1"/>
</dbReference>
<dbReference type="Pfam" id="PF08264">
    <property type="entry name" value="Anticodon_1"/>
    <property type="match status" value="1"/>
</dbReference>
<gene>
    <name evidence="12" type="primary">valS</name>
    <name evidence="16" type="ORF">NPRO_06520</name>
</gene>
<organism evidence="16 17">
    <name type="scientific">Candidatus Nitrosymbiomonas proteolyticus</name>
    <dbReference type="NCBI Taxonomy" id="2608984"/>
    <lineage>
        <taxon>Bacteria</taxon>
        <taxon>Bacillati</taxon>
        <taxon>Armatimonadota</taxon>
        <taxon>Armatimonadota incertae sedis</taxon>
        <taxon>Candidatus Nitrosymbiomonas</taxon>
    </lineage>
</organism>
<accession>A0A809S3A2</accession>
<dbReference type="InterPro" id="IPR014729">
    <property type="entry name" value="Rossmann-like_a/b/a_fold"/>
</dbReference>
<dbReference type="GO" id="GO:0004832">
    <property type="term" value="F:valine-tRNA ligase activity"/>
    <property type="evidence" value="ECO:0007669"/>
    <property type="project" value="UniProtKB-UniRule"/>
</dbReference>
<evidence type="ECO:0000256" key="5">
    <source>
        <dbReference type="ARBA" id="ARBA00022741"/>
    </source>
</evidence>
<dbReference type="InterPro" id="IPR037118">
    <property type="entry name" value="Val-tRNA_synth_C_sf"/>
</dbReference>
<feature type="binding site" evidence="12">
    <location>
        <position position="528"/>
    </location>
    <ligand>
        <name>ATP</name>
        <dbReference type="ChEBI" id="CHEBI:30616"/>
    </ligand>
</feature>
<evidence type="ECO:0000256" key="12">
    <source>
        <dbReference type="HAMAP-Rule" id="MF_02004"/>
    </source>
</evidence>
<comment type="domain">
    <text evidence="12">The C-terminal coiled-coil domain is crucial for aminoacylation activity.</text>
</comment>
<dbReference type="FunFam" id="3.40.50.620:FF:000032">
    <property type="entry name" value="Valine--tRNA ligase"/>
    <property type="match status" value="1"/>
</dbReference>
<feature type="domain" description="Aminoacyl-tRNA synthetase class Ia" evidence="13">
    <location>
        <begin position="19"/>
        <end position="564"/>
    </location>
</feature>
<comment type="function">
    <text evidence="12">Catalyzes the attachment of valine to tRNA(Val). As ValRS can inadvertently accommodate and process structurally similar amino acids such as threonine, to avoid such errors, it has a 'posttransfer' editing activity that hydrolyzes mischarged Thr-tRNA(Val) in a tRNA-dependent manner.</text>
</comment>
<dbReference type="PANTHER" id="PTHR11946:SF93">
    <property type="entry name" value="VALINE--TRNA LIGASE, CHLOROPLASTIC_MITOCHONDRIAL 2"/>
    <property type="match status" value="1"/>
</dbReference>
<dbReference type="PRINTS" id="PR00986">
    <property type="entry name" value="TRNASYNTHVAL"/>
</dbReference>
<dbReference type="Gene3D" id="3.40.50.620">
    <property type="entry name" value="HUPs"/>
    <property type="match status" value="2"/>
</dbReference>
<dbReference type="InterPro" id="IPR002303">
    <property type="entry name" value="Valyl-tRNA_ligase"/>
</dbReference>
<dbReference type="EC" id="6.1.1.9" evidence="12"/>
<feature type="domain" description="Valyl-tRNA synthetase tRNA-binding arm" evidence="15">
    <location>
        <begin position="803"/>
        <end position="865"/>
    </location>
</feature>
<sequence length="869" mass="99421">MNQDTTLSTRYDPSLVETKWYEAWENAGLFQPRNDGSPVFSITIPPPNITGSLHMGHALCYPIQDLIGRYKRLRGFDVMILPGQDHAGIATQSVVEKQLRKEGTSGRELGREAFVERVWQWRKESGDTILRQLRRLGCGFDWSRERFTLDERYAEAVLKVFIEWFDAGLIYRGKRVVNWDPVLKTSVSDIETERRVVRGKLYYVRYPFADREGHVVIATTRPETILADVAVAVNPSDDRYSGLAGARLRLPLLERIIPVIEDPYPDPAFGTGAVKITPAHDANDYLVGERHGLDKPVVLDESGRVNELGGPYAGLDRNEARKRVVADLEASGLLEKVEDYDIALTVSERSGEPVEPLLSEQWFVSQSKLADLAIEATRQGKVRFTPGRYERVYLEWLENIRDWCVSRQLWWGHRIPVYYDEDGNAHAALSWDEAERKSNKKIVRQDDDVLDTWFSSGLWPFATLGWPDATDDLDRFYPTSVLVTDRNILYLWVARMVMMGLSFRKEVPFREVFIYATVLTEDGRRMSKSLGTGIDPMGVIEAVGADALRLTLLGQTGENQDIRYSERRTQEARNFANKIWNATRFVLLNVSGWVERPQKLEDVDLWLLSRLKRAEETVRLAYDTYDLQSAASALYTFFWSELCDWYIEISKGRLADPEQGDAPRWVLLTALDAFVKMLHPIMPHLTEELYQHLPLPNRAEFVMTSTWPELPETFLQPEVESRIERIIAITRDLRALRANVGVGPMKPVPAVYFEGDLADLGEILLSQAWVEQLVPGTPPQDTRFVSTTSEGVDLHLPVEGLVDAQKELERLQKEREKLLVERTRVNSQLSNPSFVERAKPEIVQSIRQKADEVEELLEKIEQRIALFSE</sequence>
<dbReference type="InterPro" id="IPR001412">
    <property type="entry name" value="aa-tRNA-synth_I_CS"/>
</dbReference>
<dbReference type="Proteomes" id="UP000662873">
    <property type="component" value="Chromosome"/>
</dbReference>
<dbReference type="SUPFAM" id="SSF50677">
    <property type="entry name" value="ValRS/IleRS/LeuRS editing domain"/>
    <property type="match status" value="1"/>
</dbReference>
<keyword evidence="6 12" id="KW-0067">ATP-binding</keyword>
<dbReference type="InterPro" id="IPR002300">
    <property type="entry name" value="aa-tRNA-synth_Ia"/>
</dbReference>
<dbReference type="AlphaFoldDB" id="A0A809S3A2"/>
<keyword evidence="5 12" id="KW-0547">Nucleotide-binding</keyword>
<keyword evidence="4 12" id="KW-0436">Ligase</keyword>
<evidence type="ECO:0000256" key="3">
    <source>
        <dbReference type="ARBA" id="ARBA00022490"/>
    </source>
</evidence>
<dbReference type="Gene3D" id="3.90.740.10">
    <property type="entry name" value="Valyl/Leucyl/Isoleucyl-tRNA synthetase, editing domain"/>
    <property type="match status" value="1"/>
</dbReference>
<keyword evidence="8 12" id="KW-0175">Coiled coil</keyword>
<dbReference type="HAMAP" id="MF_02004">
    <property type="entry name" value="Val_tRNA_synth_type1"/>
    <property type="match status" value="1"/>
</dbReference>
<evidence type="ECO:0000256" key="2">
    <source>
        <dbReference type="ARBA" id="ARBA00011245"/>
    </source>
</evidence>
<feature type="domain" description="Methionyl/Valyl/Leucyl/Isoleucyl-tRNA synthetase anticodon-binding" evidence="14">
    <location>
        <begin position="604"/>
        <end position="750"/>
    </location>
</feature>
<dbReference type="CDD" id="cd00817">
    <property type="entry name" value="ValRS_core"/>
    <property type="match status" value="1"/>
</dbReference>
<dbReference type="GO" id="GO:0005829">
    <property type="term" value="C:cytosol"/>
    <property type="evidence" value="ECO:0007669"/>
    <property type="project" value="TreeGrafter"/>
</dbReference>
<dbReference type="PROSITE" id="PS00178">
    <property type="entry name" value="AA_TRNA_LIGASE_I"/>
    <property type="match status" value="1"/>
</dbReference>
<reference evidence="16" key="1">
    <citation type="journal article" name="DNA Res.">
        <title>The physiological potential of anammox bacteria as revealed by their core genome structure.</title>
        <authorList>
            <person name="Okubo T."/>
            <person name="Toyoda A."/>
            <person name="Fukuhara K."/>
            <person name="Uchiyama I."/>
            <person name="Harigaya Y."/>
            <person name="Kuroiwa M."/>
            <person name="Suzuki T."/>
            <person name="Murakami Y."/>
            <person name="Suwa Y."/>
            <person name="Takami H."/>
        </authorList>
    </citation>
    <scope>NUCLEOTIDE SEQUENCE</scope>
    <source>
        <strain evidence="16">317325-2</strain>
    </source>
</reference>
<dbReference type="SUPFAM" id="SSF47323">
    <property type="entry name" value="Anticodon-binding domain of a subclass of class I aminoacyl-tRNA synthetases"/>
    <property type="match status" value="1"/>
</dbReference>
<feature type="coiled-coil region" evidence="12">
    <location>
        <begin position="801"/>
        <end position="863"/>
    </location>
</feature>
<evidence type="ECO:0000256" key="7">
    <source>
        <dbReference type="ARBA" id="ARBA00022917"/>
    </source>
</evidence>
<dbReference type="NCBIfam" id="NF004349">
    <property type="entry name" value="PRK05729.1"/>
    <property type="match status" value="1"/>
</dbReference>
<dbReference type="InterPro" id="IPR013155">
    <property type="entry name" value="M/V/L/I-tRNA-synth_anticd-bd"/>
</dbReference>
<evidence type="ECO:0000259" key="13">
    <source>
        <dbReference type="Pfam" id="PF00133"/>
    </source>
</evidence>
<dbReference type="Gene3D" id="1.10.730.10">
    <property type="entry name" value="Isoleucyl-tRNA Synthetase, Domain 1"/>
    <property type="match status" value="1"/>
</dbReference>
<dbReference type="CDD" id="cd07962">
    <property type="entry name" value="Anticodon_Ia_Val"/>
    <property type="match status" value="1"/>
</dbReference>
<dbReference type="PANTHER" id="PTHR11946">
    <property type="entry name" value="VALYL-TRNA SYNTHETASES"/>
    <property type="match status" value="1"/>
</dbReference>
<dbReference type="InterPro" id="IPR019499">
    <property type="entry name" value="Val-tRNA_synth_tRNA-bd"/>
</dbReference>
<dbReference type="GO" id="GO:0005524">
    <property type="term" value="F:ATP binding"/>
    <property type="evidence" value="ECO:0007669"/>
    <property type="project" value="UniProtKB-UniRule"/>
</dbReference>
<comment type="caution">
    <text evidence="12">Lacks conserved residue(s) required for the propagation of feature annotation.</text>
</comment>
<dbReference type="InterPro" id="IPR009008">
    <property type="entry name" value="Val/Leu/Ile-tRNA-synth_edit"/>
</dbReference>
<evidence type="ECO:0000256" key="4">
    <source>
        <dbReference type="ARBA" id="ARBA00022598"/>
    </source>
</evidence>
<keyword evidence="7 12" id="KW-0648">Protein biosynthesis</keyword>
<dbReference type="GO" id="GO:0006438">
    <property type="term" value="P:valyl-tRNA aminoacylation"/>
    <property type="evidence" value="ECO:0007669"/>
    <property type="project" value="UniProtKB-UniRule"/>
</dbReference>
<dbReference type="InterPro" id="IPR033705">
    <property type="entry name" value="Anticodon_Ia_Val"/>
</dbReference>
<keyword evidence="9 12" id="KW-0030">Aminoacyl-tRNA synthetase</keyword>
<evidence type="ECO:0000256" key="1">
    <source>
        <dbReference type="ARBA" id="ARBA00004496"/>
    </source>
</evidence>
<comment type="subcellular location">
    <subcellularLocation>
        <location evidence="1 12">Cytoplasm</location>
    </subcellularLocation>
</comment>
<keyword evidence="3 12" id="KW-0963">Cytoplasm</keyword>
<evidence type="ECO:0000256" key="9">
    <source>
        <dbReference type="ARBA" id="ARBA00023146"/>
    </source>
</evidence>
<dbReference type="EMBL" id="AP021858">
    <property type="protein sequence ID" value="BBO23057.1"/>
    <property type="molecule type" value="Genomic_DNA"/>
</dbReference>
<feature type="short sequence motif" description="'HIGH' region" evidence="12">
    <location>
        <begin position="47"/>
        <end position="57"/>
    </location>
</feature>
<comment type="subunit">
    <text evidence="2 12">Monomer.</text>
</comment>
<evidence type="ECO:0000256" key="6">
    <source>
        <dbReference type="ARBA" id="ARBA00022840"/>
    </source>
</evidence>
<comment type="domain">
    <text evidence="12">ValRS has two distinct active sites: one for aminoacylation and one for editing. The misactivated threonine is translocated from the active site to the editing site.</text>
</comment>
<evidence type="ECO:0000313" key="16">
    <source>
        <dbReference type="EMBL" id="BBO23057.1"/>
    </source>
</evidence>
<name>A0A809S3A2_9BACT</name>
<dbReference type="GO" id="GO:0002161">
    <property type="term" value="F:aminoacyl-tRNA deacylase activity"/>
    <property type="evidence" value="ECO:0007669"/>
    <property type="project" value="InterPro"/>
</dbReference>
<protein>
    <recommendedName>
        <fullName evidence="12">Valine--tRNA ligase</fullName>
        <ecNumber evidence="12">6.1.1.9</ecNumber>
    </recommendedName>
    <alternativeName>
        <fullName evidence="12">Valyl-tRNA synthetase</fullName>
        <shortName evidence="12">ValRS</shortName>
    </alternativeName>
</protein>
<dbReference type="InterPro" id="IPR010978">
    <property type="entry name" value="tRNA-bd_arm"/>
</dbReference>
<dbReference type="Pfam" id="PF00133">
    <property type="entry name" value="tRNA-synt_1"/>
    <property type="match status" value="1"/>
</dbReference>
<comment type="similarity">
    <text evidence="11 12">Belongs to the class-I aminoacyl-tRNA synthetase family. ValS type 1 subfamily.</text>
</comment>
<evidence type="ECO:0000259" key="15">
    <source>
        <dbReference type="Pfam" id="PF10458"/>
    </source>
</evidence>
<comment type="catalytic activity">
    <reaction evidence="10 12">
        <text>tRNA(Val) + L-valine + ATP = L-valyl-tRNA(Val) + AMP + diphosphate</text>
        <dbReference type="Rhea" id="RHEA:10704"/>
        <dbReference type="Rhea" id="RHEA-COMP:9672"/>
        <dbReference type="Rhea" id="RHEA-COMP:9708"/>
        <dbReference type="ChEBI" id="CHEBI:30616"/>
        <dbReference type="ChEBI" id="CHEBI:33019"/>
        <dbReference type="ChEBI" id="CHEBI:57762"/>
        <dbReference type="ChEBI" id="CHEBI:78442"/>
        <dbReference type="ChEBI" id="CHEBI:78537"/>
        <dbReference type="ChEBI" id="CHEBI:456215"/>
        <dbReference type="EC" id="6.1.1.9"/>
    </reaction>
</comment>
<dbReference type="NCBIfam" id="TIGR00422">
    <property type="entry name" value="valS"/>
    <property type="match status" value="1"/>
</dbReference>
<evidence type="ECO:0000256" key="10">
    <source>
        <dbReference type="ARBA" id="ARBA00047552"/>
    </source>
</evidence>
<dbReference type="FunFam" id="1.10.287.380:FF:000001">
    <property type="entry name" value="Valine--tRNA ligase"/>
    <property type="match status" value="1"/>
</dbReference>
<dbReference type="Pfam" id="PF10458">
    <property type="entry name" value="Val_tRNA-synt_C"/>
    <property type="match status" value="1"/>
</dbReference>
<dbReference type="InterPro" id="IPR009080">
    <property type="entry name" value="tRNAsynth_Ia_anticodon-bd"/>
</dbReference>
<evidence type="ECO:0000256" key="11">
    <source>
        <dbReference type="ARBA" id="ARBA00060830"/>
    </source>
</evidence>
<dbReference type="SUPFAM" id="SSF46589">
    <property type="entry name" value="tRNA-binding arm"/>
    <property type="match status" value="1"/>
</dbReference>
<dbReference type="KEGG" id="npy:NPRO_06520"/>
<proteinExistence type="inferred from homology"/>